<sequence length="205" mass="24045">MFTSDWNTQVRPRSPKPYENIENKKNKKQYLPKQYQGSKFNNETGLYQEILWDNTTRFAKNKQPTDQLNSVQLRAKKKDDDGLFPEASQYINYPPTLNPQNAAIKQYKQSTYVPPHSIIDRKESILQRNRWIQENNKRVQQEAIQSHISKNKHGINNIISLVKSDYQVPVAITKQRHVVGINNVKQNSLNPDYFDTLQKVYQGLK</sequence>
<organism evidence="2">
    <name type="scientific">Spironucleus salmonicida</name>
    <dbReference type="NCBI Taxonomy" id="348837"/>
    <lineage>
        <taxon>Eukaryota</taxon>
        <taxon>Metamonada</taxon>
        <taxon>Diplomonadida</taxon>
        <taxon>Hexamitidae</taxon>
        <taxon>Hexamitinae</taxon>
        <taxon>Spironucleus</taxon>
    </lineage>
</organism>
<reference evidence="2 3" key="1">
    <citation type="journal article" date="2014" name="PLoS Genet.">
        <title>The Genome of Spironucleus salmonicida Highlights a Fish Pathogen Adapted to Fluctuating Environments.</title>
        <authorList>
            <person name="Xu F."/>
            <person name="Jerlstrom-Hultqvist J."/>
            <person name="Einarsson E."/>
            <person name="Astvaldsson A."/>
            <person name="Svard S.G."/>
            <person name="Andersson J.O."/>
        </authorList>
    </citation>
    <scope>NUCLEOTIDE SEQUENCE</scope>
    <source>
        <strain evidence="3">ATCC 50377</strain>
    </source>
</reference>
<evidence type="ECO:0000313" key="2">
    <source>
        <dbReference type="EMBL" id="EST43965.1"/>
    </source>
</evidence>
<name>V6LHC5_9EUKA</name>
<evidence type="ECO:0000256" key="1">
    <source>
        <dbReference type="SAM" id="MobiDB-lite"/>
    </source>
</evidence>
<accession>V6LHC5</accession>
<feature type="compositionally biased region" description="Polar residues" evidence="1">
    <location>
        <begin position="1"/>
        <end position="11"/>
    </location>
</feature>
<dbReference type="EMBL" id="KI546130">
    <property type="protein sequence ID" value="EST43965.1"/>
    <property type="molecule type" value="Genomic_DNA"/>
</dbReference>
<gene>
    <name evidence="2" type="ORF">SS50377_16272</name>
    <name evidence="3" type="ORF">SS50377_21189</name>
</gene>
<keyword evidence="4" id="KW-1185">Reference proteome</keyword>
<evidence type="ECO:0000313" key="4">
    <source>
        <dbReference type="Proteomes" id="UP000018208"/>
    </source>
</evidence>
<protein>
    <submittedName>
        <fullName evidence="2">Uncharacterized protein</fullName>
    </submittedName>
</protein>
<dbReference type="Proteomes" id="UP000018208">
    <property type="component" value="Unassembled WGS sequence"/>
</dbReference>
<dbReference type="VEuPathDB" id="GiardiaDB:SS50377_21189"/>
<evidence type="ECO:0000313" key="3">
    <source>
        <dbReference type="EMBL" id="KAH0577835.1"/>
    </source>
</evidence>
<proteinExistence type="predicted"/>
<dbReference type="EMBL" id="AUWU02000001">
    <property type="protein sequence ID" value="KAH0577835.1"/>
    <property type="molecule type" value="Genomic_DNA"/>
</dbReference>
<feature type="region of interest" description="Disordered" evidence="1">
    <location>
        <begin position="1"/>
        <end position="28"/>
    </location>
</feature>
<reference evidence="3" key="2">
    <citation type="submission" date="2020-12" db="EMBL/GenBank/DDBJ databases">
        <title>New Spironucleus salmonicida genome in near-complete chromosomes.</title>
        <authorList>
            <person name="Xu F."/>
            <person name="Kurt Z."/>
            <person name="Jimenez-Gonzalez A."/>
            <person name="Astvaldsson A."/>
            <person name="Andersson J.O."/>
            <person name="Svard S.G."/>
        </authorList>
    </citation>
    <scope>NUCLEOTIDE SEQUENCE</scope>
    <source>
        <strain evidence="3">ATCC 50377</strain>
    </source>
</reference>
<dbReference type="AlphaFoldDB" id="V6LHC5"/>